<dbReference type="SUPFAM" id="SSF53448">
    <property type="entry name" value="Nucleotide-diphospho-sugar transferases"/>
    <property type="match status" value="1"/>
</dbReference>
<evidence type="ECO:0000313" key="2">
    <source>
        <dbReference type="EMBL" id="CAB4720341.1"/>
    </source>
</evidence>
<keyword evidence="1" id="KW-1133">Transmembrane helix</keyword>
<dbReference type="EMBL" id="CAFBLR010000005">
    <property type="protein sequence ID" value="CAB4859194.1"/>
    <property type="molecule type" value="Genomic_DNA"/>
</dbReference>
<dbReference type="AlphaFoldDB" id="A0A6J6UCV6"/>
<dbReference type="InterPro" id="IPR029044">
    <property type="entry name" value="Nucleotide-diphossugar_trans"/>
</dbReference>
<dbReference type="EMBL" id="CAEZXX010000131">
    <property type="protein sequence ID" value="CAB4720341.1"/>
    <property type="molecule type" value="Genomic_DNA"/>
</dbReference>
<evidence type="ECO:0000313" key="5">
    <source>
        <dbReference type="EMBL" id="CAB5058788.1"/>
    </source>
</evidence>
<gene>
    <name evidence="2" type="ORF">UFOPK2602_01690</name>
    <name evidence="3" type="ORF">UFOPK2806_01431</name>
    <name evidence="4" type="ORF">UFOPK3417_00127</name>
    <name evidence="5" type="ORF">UFOPK4306_00814</name>
</gene>
<keyword evidence="1" id="KW-0472">Membrane</keyword>
<dbReference type="EMBL" id="CAEZYY010000018">
    <property type="protein sequence ID" value="CAB4757661.1"/>
    <property type="molecule type" value="Genomic_DNA"/>
</dbReference>
<organism evidence="3">
    <name type="scientific">freshwater metagenome</name>
    <dbReference type="NCBI Taxonomy" id="449393"/>
    <lineage>
        <taxon>unclassified sequences</taxon>
        <taxon>metagenomes</taxon>
        <taxon>ecological metagenomes</taxon>
    </lineage>
</organism>
<keyword evidence="1" id="KW-0812">Transmembrane</keyword>
<feature type="transmembrane region" description="Helical" evidence="1">
    <location>
        <begin position="231"/>
        <end position="248"/>
    </location>
</feature>
<sequence>MSLAEAADRTYTVVTCHFGDLFWVTHTLQQVDRWSDGRVASVVVVDQNRSDRAALESLPRVAQVLEFEANAECVAVLGHDHPVALNRALGEFAFTTSHVIVLDSDCFPTNPSWLDRLDDVTLAAGPEYLGMTHPCFMAFPVRAIPSLDFFEGVTRFGIDTGRLVGLQMLRAGEELTVLRPGQPAPFGGTRGQHYLDGTIYHHGSASFVYSLDQRVRRQVKGTIEERYRRRIAAGSFTVTPAILVLLGLRRMKMRVRRRAGVVYRAMRRLLTR</sequence>
<evidence type="ECO:0000313" key="3">
    <source>
        <dbReference type="EMBL" id="CAB4757661.1"/>
    </source>
</evidence>
<protein>
    <submittedName>
        <fullName evidence="3">Unannotated protein</fullName>
    </submittedName>
</protein>
<dbReference type="CDD" id="cd00761">
    <property type="entry name" value="Glyco_tranf_GTA_type"/>
    <property type="match status" value="1"/>
</dbReference>
<accession>A0A6J6UCV6</accession>
<evidence type="ECO:0000313" key="4">
    <source>
        <dbReference type="EMBL" id="CAB4859194.1"/>
    </source>
</evidence>
<reference evidence="3" key="1">
    <citation type="submission" date="2020-05" db="EMBL/GenBank/DDBJ databases">
        <authorList>
            <person name="Chiriac C."/>
            <person name="Salcher M."/>
            <person name="Ghai R."/>
            <person name="Kavagutti S V."/>
        </authorList>
    </citation>
    <scope>NUCLEOTIDE SEQUENCE</scope>
</reference>
<proteinExistence type="predicted"/>
<dbReference type="EMBL" id="CAFBQP010000024">
    <property type="protein sequence ID" value="CAB5058788.1"/>
    <property type="molecule type" value="Genomic_DNA"/>
</dbReference>
<name>A0A6J6UCV6_9ZZZZ</name>
<evidence type="ECO:0000256" key="1">
    <source>
        <dbReference type="SAM" id="Phobius"/>
    </source>
</evidence>